<organism evidence="1 2">
    <name type="scientific">Photobacterium sanctipauli</name>
    <dbReference type="NCBI Taxonomy" id="1342794"/>
    <lineage>
        <taxon>Bacteria</taxon>
        <taxon>Pseudomonadati</taxon>
        <taxon>Pseudomonadota</taxon>
        <taxon>Gammaproteobacteria</taxon>
        <taxon>Vibrionales</taxon>
        <taxon>Vibrionaceae</taxon>
        <taxon>Photobacterium</taxon>
    </lineage>
</organism>
<protein>
    <submittedName>
        <fullName evidence="1">Nitrous oxide-stimulated promoter family protein</fullName>
    </submittedName>
</protein>
<name>A0A2T3NI99_9GAMM</name>
<keyword evidence="2" id="KW-1185">Reference proteome</keyword>
<evidence type="ECO:0000313" key="1">
    <source>
        <dbReference type="EMBL" id="PSW14739.1"/>
    </source>
</evidence>
<dbReference type="OrthoDB" id="5344095at2"/>
<dbReference type="Proteomes" id="UP000241771">
    <property type="component" value="Unassembled WGS sequence"/>
</dbReference>
<proteinExistence type="predicted"/>
<gene>
    <name evidence="1" type="ORF">C9I98_21375</name>
</gene>
<evidence type="ECO:0000313" key="2">
    <source>
        <dbReference type="Proteomes" id="UP000241771"/>
    </source>
</evidence>
<dbReference type="Pfam" id="PF11756">
    <property type="entry name" value="YgbA_NO"/>
    <property type="match status" value="1"/>
</dbReference>
<dbReference type="EMBL" id="PYMA01000018">
    <property type="protein sequence ID" value="PSW14739.1"/>
    <property type="molecule type" value="Genomic_DNA"/>
</dbReference>
<dbReference type="AlphaFoldDB" id="A0A2T3NI99"/>
<comment type="caution">
    <text evidence="1">The sequence shown here is derived from an EMBL/GenBank/DDBJ whole genome shotgun (WGS) entry which is preliminary data.</text>
</comment>
<dbReference type="NCBIfam" id="NF007714">
    <property type="entry name" value="PRK10410.1-2"/>
    <property type="match status" value="1"/>
</dbReference>
<dbReference type="InterPro" id="IPR020483">
    <property type="entry name" value="Uncharacterised_YgbA"/>
</dbReference>
<sequence length="133" mass="15388">MKQSEQHDFLIESLNLEFKTIKAMVVIYCRDKHQSASLCDECEDFLAYAHTRLDRCPYGGSKPTCKLCPIHCYKADYKARSKEIMRYAGPKMLFRHPYLAIRHLMAGKKEVEPKPPANASNRHMRVAINKINS</sequence>
<dbReference type="RefSeq" id="WP_036826686.1">
    <property type="nucleotide sequence ID" value="NZ_JGVO01000776.1"/>
</dbReference>
<dbReference type="NCBIfam" id="NF007715">
    <property type="entry name" value="PRK10410.1-3"/>
    <property type="match status" value="1"/>
</dbReference>
<accession>A0A2T3NI99</accession>
<reference evidence="1 2" key="1">
    <citation type="submission" date="2018-01" db="EMBL/GenBank/DDBJ databases">
        <title>Whole genome sequencing of Histamine producing bacteria.</title>
        <authorList>
            <person name="Butler K."/>
        </authorList>
    </citation>
    <scope>NUCLEOTIDE SEQUENCE [LARGE SCALE GENOMIC DNA]</scope>
    <source>
        <strain evidence="1 2">DSM 100436</strain>
    </source>
</reference>